<name>A0A2P2PF47_RHIMU</name>
<evidence type="ECO:0000313" key="1">
    <source>
        <dbReference type="EMBL" id="MBX53358.1"/>
    </source>
</evidence>
<accession>A0A2P2PF47</accession>
<dbReference type="AlphaFoldDB" id="A0A2P2PF47"/>
<sequence length="39" mass="4313">MHEYQMEGVNLALSGCARFSASMMKPGQPIHSAFQIQLC</sequence>
<dbReference type="EMBL" id="GGEC01072874">
    <property type="protein sequence ID" value="MBX53358.1"/>
    <property type="molecule type" value="Transcribed_RNA"/>
</dbReference>
<proteinExistence type="predicted"/>
<organism evidence="1">
    <name type="scientific">Rhizophora mucronata</name>
    <name type="common">Asiatic mangrove</name>
    <dbReference type="NCBI Taxonomy" id="61149"/>
    <lineage>
        <taxon>Eukaryota</taxon>
        <taxon>Viridiplantae</taxon>
        <taxon>Streptophyta</taxon>
        <taxon>Embryophyta</taxon>
        <taxon>Tracheophyta</taxon>
        <taxon>Spermatophyta</taxon>
        <taxon>Magnoliopsida</taxon>
        <taxon>eudicotyledons</taxon>
        <taxon>Gunneridae</taxon>
        <taxon>Pentapetalae</taxon>
        <taxon>rosids</taxon>
        <taxon>fabids</taxon>
        <taxon>Malpighiales</taxon>
        <taxon>Rhizophoraceae</taxon>
        <taxon>Rhizophora</taxon>
    </lineage>
</organism>
<reference evidence="1" key="1">
    <citation type="submission" date="2018-02" db="EMBL/GenBank/DDBJ databases">
        <title>Rhizophora mucronata_Transcriptome.</title>
        <authorList>
            <person name="Meera S.P."/>
            <person name="Sreeshan A."/>
            <person name="Augustine A."/>
        </authorList>
    </citation>
    <scope>NUCLEOTIDE SEQUENCE</scope>
    <source>
        <tissue evidence="1">Leaf</tissue>
    </source>
</reference>
<protein>
    <submittedName>
        <fullName evidence="1">Uncharacterized protein</fullName>
    </submittedName>
</protein>